<protein>
    <submittedName>
        <fullName evidence="2">Uncharacterized protein</fullName>
    </submittedName>
</protein>
<dbReference type="EMBL" id="NBNE01012304">
    <property type="protein sequence ID" value="OWY95926.1"/>
    <property type="molecule type" value="Genomic_DNA"/>
</dbReference>
<organism evidence="2 3">
    <name type="scientific">Phytophthora megakarya</name>
    <dbReference type="NCBI Taxonomy" id="4795"/>
    <lineage>
        <taxon>Eukaryota</taxon>
        <taxon>Sar</taxon>
        <taxon>Stramenopiles</taxon>
        <taxon>Oomycota</taxon>
        <taxon>Peronosporomycetes</taxon>
        <taxon>Peronosporales</taxon>
        <taxon>Peronosporaceae</taxon>
        <taxon>Phytophthora</taxon>
    </lineage>
</organism>
<evidence type="ECO:0000313" key="2">
    <source>
        <dbReference type="EMBL" id="OWY95926.1"/>
    </source>
</evidence>
<dbReference type="Proteomes" id="UP000198211">
    <property type="component" value="Unassembled WGS sequence"/>
</dbReference>
<evidence type="ECO:0000256" key="1">
    <source>
        <dbReference type="SAM" id="MobiDB-lite"/>
    </source>
</evidence>
<dbReference type="OrthoDB" id="117894at2759"/>
<feature type="region of interest" description="Disordered" evidence="1">
    <location>
        <begin position="1"/>
        <end position="20"/>
    </location>
</feature>
<reference evidence="3" key="1">
    <citation type="submission" date="2017-03" db="EMBL/GenBank/DDBJ databases">
        <title>Phytopthora megakarya and P. palmivora, two closely related causual agents of cacao black pod achieved similar genome size and gene model numbers by different mechanisms.</title>
        <authorList>
            <person name="Ali S."/>
            <person name="Shao J."/>
            <person name="Larry D.J."/>
            <person name="Kronmiller B."/>
            <person name="Shen D."/>
            <person name="Strem M.D."/>
            <person name="Melnick R.L."/>
            <person name="Guiltinan M.J."/>
            <person name="Tyler B.M."/>
            <person name="Meinhardt L.W."/>
            <person name="Bailey B.A."/>
        </authorList>
    </citation>
    <scope>NUCLEOTIDE SEQUENCE [LARGE SCALE GENOMIC DNA]</scope>
    <source>
        <strain evidence="3">zdho120</strain>
    </source>
</reference>
<accession>A0A225UTQ4</accession>
<keyword evidence="3" id="KW-1185">Reference proteome</keyword>
<evidence type="ECO:0000313" key="3">
    <source>
        <dbReference type="Proteomes" id="UP000198211"/>
    </source>
</evidence>
<dbReference type="AlphaFoldDB" id="A0A225UTQ4"/>
<proteinExistence type="predicted"/>
<comment type="caution">
    <text evidence="2">The sequence shown here is derived from an EMBL/GenBank/DDBJ whole genome shotgun (WGS) entry which is preliminary data.</text>
</comment>
<sequence length="87" mass="9889">MSDASIEAGPPSPKKPEIKDGCCSNFKRNEVYPWLGAGFDNFIHKFDTRTKDFVNGSTWSNDIKASVIVNFLEGKASRYYHKKNAEW</sequence>
<gene>
    <name evidence="2" type="ORF">PHMEG_00033934</name>
</gene>
<name>A0A225UTQ4_9STRA</name>